<sequence>MVESRAGNQPVIAKDRVDSVDEVNKRIAFELIGGEVTNYFKSFKATLEASENGNANIVKWTLEYEKANEDVPTPNSHLDFLLSVSKEKKTPASLIFLFLPITDDQLTTDGSSASSSSCAAICCLFSGTMTEGANGGTVIGNRFSILPEVIINRCFSYNSIASRPIKLLLSLPLKQGKHSDKEHDGRHSKRCRIRRIGIRDGGTGTKETFRWVHFLHQVSSEEGGGGVAQALYGEKQGEYVEFTSKEFWERFHVKRKAEEEATAMGTTVPDDLALIVIVWGGVSRRRVYRARSERAHLKAGSSRALFYRGLALIGPCCAYMLRRVEAVSRYGYQHLDIFMPAPTADSEIHALGINDSPPVILGLIRMIIFGFEDEFFTKELKCQSVEDLMLGSGARIEGEGVEEEQTGIVGAGSSKSTAGAVDDDGGA</sequence>
<name>A0ACC0BVI3_CATRO</name>
<dbReference type="Proteomes" id="UP001060085">
    <property type="component" value="Linkage Group LG02"/>
</dbReference>
<evidence type="ECO:0000313" key="1">
    <source>
        <dbReference type="EMBL" id="KAI5676601.1"/>
    </source>
</evidence>
<evidence type="ECO:0000313" key="2">
    <source>
        <dbReference type="Proteomes" id="UP001060085"/>
    </source>
</evidence>
<dbReference type="EMBL" id="CM044702">
    <property type="protein sequence ID" value="KAI5676601.1"/>
    <property type="molecule type" value="Genomic_DNA"/>
</dbReference>
<accession>A0ACC0BVI3</accession>
<proteinExistence type="predicted"/>
<comment type="caution">
    <text evidence="1">The sequence shown here is derived from an EMBL/GenBank/DDBJ whole genome shotgun (WGS) entry which is preliminary data.</text>
</comment>
<gene>
    <name evidence="1" type="ORF">M9H77_07551</name>
</gene>
<protein>
    <submittedName>
        <fullName evidence="1">Uncharacterized protein</fullName>
    </submittedName>
</protein>
<keyword evidence="2" id="KW-1185">Reference proteome</keyword>
<organism evidence="1 2">
    <name type="scientific">Catharanthus roseus</name>
    <name type="common">Madagascar periwinkle</name>
    <name type="synonym">Vinca rosea</name>
    <dbReference type="NCBI Taxonomy" id="4058"/>
    <lineage>
        <taxon>Eukaryota</taxon>
        <taxon>Viridiplantae</taxon>
        <taxon>Streptophyta</taxon>
        <taxon>Embryophyta</taxon>
        <taxon>Tracheophyta</taxon>
        <taxon>Spermatophyta</taxon>
        <taxon>Magnoliopsida</taxon>
        <taxon>eudicotyledons</taxon>
        <taxon>Gunneridae</taxon>
        <taxon>Pentapetalae</taxon>
        <taxon>asterids</taxon>
        <taxon>lamiids</taxon>
        <taxon>Gentianales</taxon>
        <taxon>Apocynaceae</taxon>
        <taxon>Rauvolfioideae</taxon>
        <taxon>Vinceae</taxon>
        <taxon>Catharanthinae</taxon>
        <taxon>Catharanthus</taxon>
    </lineage>
</organism>
<reference evidence="2" key="1">
    <citation type="journal article" date="2023" name="Nat. Plants">
        <title>Single-cell RNA sequencing provides a high-resolution roadmap for understanding the multicellular compartmentation of specialized metabolism.</title>
        <authorList>
            <person name="Sun S."/>
            <person name="Shen X."/>
            <person name="Li Y."/>
            <person name="Li Y."/>
            <person name="Wang S."/>
            <person name="Li R."/>
            <person name="Zhang H."/>
            <person name="Shen G."/>
            <person name="Guo B."/>
            <person name="Wei J."/>
            <person name="Xu J."/>
            <person name="St-Pierre B."/>
            <person name="Chen S."/>
            <person name="Sun C."/>
        </authorList>
    </citation>
    <scope>NUCLEOTIDE SEQUENCE [LARGE SCALE GENOMIC DNA]</scope>
</reference>